<protein>
    <recommendedName>
        <fullName evidence="1">NADPH-dependent FMN reductase-like domain-containing protein</fullName>
    </recommendedName>
</protein>
<name>A0A0M2R731_9PROT</name>
<dbReference type="AlphaFoldDB" id="A0A0M2R731"/>
<dbReference type="Proteomes" id="UP000034491">
    <property type="component" value="Unassembled WGS sequence"/>
</dbReference>
<dbReference type="Gene3D" id="3.40.50.360">
    <property type="match status" value="1"/>
</dbReference>
<sequence>MPEDQNKPFHIVAVVGSLRKDSYNRALLKEAIAAAPEGVTIEFFDQLADMPFFNQDLEDIETPAVALAFKEAIRQADGLLVVTPEYNSGLPAVLKNAIDWTSRGAPSVFKNLAVGIMGTSPGALGTSKVQQQLKQSLSGLGAYPLAAPDFVLPLYKNQFDDEMKLSDPKTVTRITNYLNRLRELGLCLNTIRHPA</sequence>
<dbReference type="GO" id="GO:0016491">
    <property type="term" value="F:oxidoreductase activity"/>
    <property type="evidence" value="ECO:0007669"/>
    <property type="project" value="InterPro"/>
</dbReference>
<dbReference type="PATRIC" id="fig|1549748.8.peg.1594"/>
<keyword evidence="3" id="KW-1185">Reference proteome</keyword>
<dbReference type="STRING" id="1549748.WH95_14255"/>
<accession>A0A0M2R731</accession>
<evidence type="ECO:0000259" key="1">
    <source>
        <dbReference type="Pfam" id="PF03358"/>
    </source>
</evidence>
<dbReference type="GO" id="GO:0010181">
    <property type="term" value="F:FMN binding"/>
    <property type="evidence" value="ECO:0007669"/>
    <property type="project" value="TreeGrafter"/>
</dbReference>
<reference evidence="2 3" key="1">
    <citation type="submission" date="2015-03" db="EMBL/GenBank/DDBJ databases">
        <title>Genome sequence of Kiloniella sp. P1-1, isolated from the gut microflora of Pacific white shrimp, Penaeus vannamei.</title>
        <authorList>
            <person name="Shao Z."/>
            <person name="Wang L."/>
            <person name="Li X."/>
        </authorList>
    </citation>
    <scope>NUCLEOTIDE SEQUENCE [LARGE SCALE GENOMIC DNA]</scope>
    <source>
        <strain evidence="2 3">P1-1</strain>
    </source>
</reference>
<dbReference type="PANTHER" id="PTHR30543:SF21">
    <property type="entry name" value="NAD(P)H-DEPENDENT FMN REDUCTASE LOT6"/>
    <property type="match status" value="1"/>
</dbReference>
<dbReference type="InterPro" id="IPR050712">
    <property type="entry name" value="NAD(P)H-dep_reductase"/>
</dbReference>
<dbReference type="InterPro" id="IPR029039">
    <property type="entry name" value="Flavoprotein-like_sf"/>
</dbReference>
<dbReference type="EMBL" id="LANI01000021">
    <property type="protein sequence ID" value="KKJ76219.1"/>
    <property type="molecule type" value="Genomic_DNA"/>
</dbReference>
<proteinExistence type="predicted"/>
<dbReference type="InterPro" id="IPR005025">
    <property type="entry name" value="FMN_Rdtase-like_dom"/>
</dbReference>
<dbReference type="SUPFAM" id="SSF52218">
    <property type="entry name" value="Flavoproteins"/>
    <property type="match status" value="1"/>
</dbReference>
<evidence type="ECO:0000313" key="2">
    <source>
        <dbReference type="EMBL" id="KKJ76219.1"/>
    </source>
</evidence>
<dbReference type="GO" id="GO:0005829">
    <property type="term" value="C:cytosol"/>
    <property type="evidence" value="ECO:0007669"/>
    <property type="project" value="TreeGrafter"/>
</dbReference>
<gene>
    <name evidence="2" type="ORF">WH95_14255</name>
</gene>
<organism evidence="2 3">
    <name type="scientific">Kiloniella litopenaei</name>
    <dbReference type="NCBI Taxonomy" id="1549748"/>
    <lineage>
        <taxon>Bacteria</taxon>
        <taxon>Pseudomonadati</taxon>
        <taxon>Pseudomonadota</taxon>
        <taxon>Alphaproteobacteria</taxon>
        <taxon>Rhodospirillales</taxon>
        <taxon>Kiloniellaceae</taxon>
        <taxon>Kiloniella</taxon>
    </lineage>
</organism>
<evidence type="ECO:0000313" key="3">
    <source>
        <dbReference type="Proteomes" id="UP000034491"/>
    </source>
</evidence>
<dbReference type="Pfam" id="PF03358">
    <property type="entry name" value="FMN_red"/>
    <property type="match status" value="1"/>
</dbReference>
<dbReference type="PANTHER" id="PTHR30543">
    <property type="entry name" value="CHROMATE REDUCTASE"/>
    <property type="match status" value="1"/>
</dbReference>
<comment type="caution">
    <text evidence="2">The sequence shown here is derived from an EMBL/GenBank/DDBJ whole genome shotgun (WGS) entry which is preliminary data.</text>
</comment>
<feature type="domain" description="NADPH-dependent FMN reductase-like" evidence="1">
    <location>
        <begin position="10"/>
        <end position="153"/>
    </location>
</feature>